<evidence type="ECO:0000313" key="2">
    <source>
        <dbReference type="Proteomes" id="UP001059844"/>
    </source>
</evidence>
<accession>A0ABY5ITQ7</accession>
<sequence length="220" mass="26285">MTAKDLLYKILDYQYLWSLPQNKNSKPANLRLEQIEALLDAFGLTKKYVNPLVQIKYSIVGDKESLDRARHLNKLTNLDYVLKGEFLHDREENGNAVLSEKIRETIILLYPFMKEDINERPVNISWLYNNLFLFRKEVYKLIYPNEGMLEGFSAGLHYSFYLQNNLKKLIKDNLNEIDETLWLILDPAKRDIEMNTLVSQYKYVDHDFRKIDFDWQMENY</sequence>
<reference evidence="1" key="1">
    <citation type="submission" date="2022-07" db="EMBL/GenBank/DDBJ databases">
        <title>Isolation, identification, and degradation of a PFOSA degrading strain from sewage treatment plant.</title>
        <authorList>
            <person name="Zhang L."/>
            <person name="Huo Y."/>
        </authorList>
    </citation>
    <scope>NUCLEOTIDE SEQUENCE</scope>
    <source>
        <strain evidence="1">C1</strain>
    </source>
</reference>
<protein>
    <submittedName>
        <fullName evidence="1">Uncharacterized protein</fullName>
    </submittedName>
</protein>
<dbReference type="Proteomes" id="UP001059844">
    <property type="component" value="Chromosome"/>
</dbReference>
<name>A0ABY5ITQ7_9FLAO</name>
<dbReference type="EMBL" id="CP101751">
    <property type="protein sequence ID" value="UUC44749.1"/>
    <property type="molecule type" value="Genomic_DNA"/>
</dbReference>
<gene>
    <name evidence="1" type="ORF">NOX80_14060</name>
</gene>
<keyword evidence="2" id="KW-1185">Reference proteome</keyword>
<evidence type="ECO:0000313" key="1">
    <source>
        <dbReference type="EMBL" id="UUC44749.1"/>
    </source>
</evidence>
<dbReference type="RefSeq" id="WP_256550433.1">
    <property type="nucleotide sequence ID" value="NZ_CP101751.1"/>
</dbReference>
<organism evidence="1 2">
    <name type="scientific">Flavobacterium cerinum</name>
    <dbReference type="NCBI Taxonomy" id="2502784"/>
    <lineage>
        <taxon>Bacteria</taxon>
        <taxon>Pseudomonadati</taxon>
        <taxon>Bacteroidota</taxon>
        <taxon>Flavobacteriia</taxon>
        <taxon>Flavobacteriales</taxon>
        <taxon>Flavobacteriaceae</taxon>
        <taxon>Flavobacterium</taxon>
    </lineage>
</organism>
<proteinExistence type="predicted"/>